<evidence type="ECO:0000256" key="1">
    <source>
        <dbReference type="ARBA" id="ARBA00004370"/>
    </source>
</evidence>
<dbReference type="GO" id="GO:0007165">
    <property type="term" value="P:signal transduction"/>
    <property type="evidence" value="ECO:0007669"/>
    <property type="project" value="UniProtKB-KW"/>
</dbReference>
<gene>
    <name evidence="9" type="ORF">JFN93_17355</name>
</gene>
<dbReference type="Proteomes" id="UP000636888">
    <property type="component" value="Unassembled WGS sequence"/>
</dbReference>
<keyword evidence="6" id="KW-1133">Transmembrane helix</keyword>
<dbReference type="InterPro" id="IPR004089">
    <property type="entry name" value="MCPsignal_dom"/>
</dbReference>
<keyword evidence="10" id="KW-1185">Reference proteome</keyword>
<feature type="domain" description="HAMP" evidence="8">
    <location>
        <begin position="63"/>
        <end position="115"/>
    </location>
</feature>
<evidence type="ECO:0000259" key="7">
    <source>
        <dbReference type="PROSITE" id="PS50111"/>
    </source>
</evidence>
<dbReference type="CDD" id="cd11386">
    <property type="entry name" value="MCP_signal"/>
    <property type="match status" value="1"/>
</dbReference>
<dbReference type="CDD" id="cd06225">
    <property type="entry name" value="HAMP"/>
    <property type="match status" value="1"/>
</dbReference>
<evidence type="ECO:0000259" key="8">
    <source>
        <dbReference type="PROSITE" id="PS50885"/>
    </source>
</evidence>
<feature type="transmembrane region" description="Helical" evidence="6">
    <location>
        <begin position="41"/>
        <end position="62"/>
    </location>
</feature>
<comment type="caution">
    <text evidence="9">The sequence shown here is derived from an EMBL/GenBank/DDBJ whole genome shotgun (WGS) entry which is preliminary data.</text>
</comment>
<dbReference type="EMBL" id="JAEMHM010000014">
    <property type="protein sequence ID" value="MBJ6726481.1"/>
    <property type="molecule type" value="Genomic_DNA"/>
</dbReference>
<evidence type="ECO:0000256" key="3">
    <source>
        <dbReference type="ARBA" id="ARBA00029447"/>
    </source>
</evidence>
<dbReference type="Gene3D" id="1.10.287.950">
    <property type="entry name" value="Methyl-accepting chemotaxis protein"/>
    <property type="match status" value="1"/>
</dbReference>
<keyword evidence="6" id="KW-0812">Transmembrane</keyword>
<evidence type="ECO:0000313" key="10">
    <source>
        <dbReference type="Proteomes" id="UP000636888"/>
    </source>
</evidence>
<keyword evidence="6" id="KW-0472">Membrane</keyword>
<name>A0A8J7M0R7_9BACT</name>
<reference evidence="9" key="1">
    <citation type="submission" date="2020-12" db="EMBL/GenBank/DDBJ databases">
        <title>Geomonas sp. Red875, isolated from river sediment.</title>
        <authorList>
            <person name="Xu Z."/>
            <person name="Zhang Z."/>
            <person name="Masuda Y."/>
            <person name="Itoh H."/>
            <person name="Senoo K."/>
        </authorList>
    </citation>
    <scope>NUCLEOTIDE SEQUENCE</scope>
    <source>
        <strain evidence="9">Red875</strain>
    </source>
</reference>
<feature type="transmembrane region" description="Helical" evidence="6">
    <location>
        <begin position="7"/>
        <end position="35"/>
    </location>
</feature>
<organism evidence="9 10">
    <name type="scientific">Geomesophilobacter sediminis</name>
    <dbReference type="NCBI Taxonomy" id="2798584"/>
    <lineage>
        <taxon>Bacteria</taxon>
        <taxon>Pseudomonadati</taxon>
        <taxon>Thermodesulfobacteriota</taxon>
        <taxon>Desulfuromonadia</taxon>
        <taxon>Geobacterales</taxon>
        <taxon>Geobacteraceae</taxon>
        <taxon>Geomesophilobacter</taxon>
    </lineage>
</organism>
<dbReference type="PROSITE" id="PS50111">
    <property type="entry name" value="CHEMOTAXIS_TRANSDUC_2"/>
    <property type="match status" value="1"/>
</dbReference>
<dbReference type="PANTHER" id="PTHR32089:SF112">
    <property type="entry name" value="LYSOZYME-LIKE PROTEIN-RELATED"/>
    <property type="match status" value="1"/>
</dbReference>
<feature type="region of interest" description="Disordered" evidence="5">
    <location>
        <begin position="124"/>
        <end position="149"/>
    </location>
</feature>
<dbReference type="AlphaFoldDB" id="A0A8J7M0R7"/>
<proteinExistence type="inferred from homology"/>
<protein>
    <submittedName>
        <fullName evidence="9">Methyl-accepting chemotaxis protein</fullName>
    </submittedName>
</protein>
<comment type="subcellular location">
    <subcellularLocation>
        <location evidence="1">Membrane</location>
    </subcellularLocation>
</comment>
<sequence>MNAITNLYLNLTIGLRLTILCTCYSLCIVATAMTAESHSVLIRYGAAALFIVMGGLFGWINIWSIRTPLNRAVGYLETMAKGDLSQEIKILRRNEISRMLHSMRKLQESMREILSHVQQTAEQLSRASSELNTTSAKISQGTEEASHQSSAITSALSDLASVSSDIALHCQKMAANAEGTGQATRKGEETVAHMTMIMQEIERMVVGTMDAVKALGANSERIGDIVVAIEDIADQTNLLALNAAIEAARAGEQGRGFAVVADEVRMLAERTTSSTREIQSIIGALQRDVKNVVGSMEQSAGSVRNGSEDVRHSSQAIGSIKEQIAPLLESVAQVATAAEEQSATSADVTNSMRHIAQVVQDAAAGASHSEQSAAQLAQSAHQLTEMVSRFKVG</sequence>
<accession>A0A8J7M0R7</accession>
<dbReference type="SMART" id="SM00283">
    <property type="entry name" value="MA"/>
    <property type="match status" value="1"/>
</dbReference>
<dbReference type="PROSITE" id="PS50885">
    <property type="entry name" value="HAMP"/>
    <property type="match status" value="1"/>
</dbReference>
<dbReference type="GO" id="GO:0006935">
    <property type="term" value="P:chemotaxis"/>
    <property type="evidence" value="ECO:0007669"/>
    <property type="project" value="UniProtKB-ARBA"/>
</dbReference>
<feature type="domain" description="Methyl-accepting transducer" evidence="7">
    <location>
        <begin position="120"/>
        <end position="356"/>
    </location>
</feature>
<dbReference type="SMART" id="SM00304">
    <property type="entry name" value="HAMP"/>
    <property type="match status" value="1"/>
</dbReference>
<evidence type="ECO:0000313" key="9">
    <source>
        <dbReference type="EMBL" id="MBJ6726481.1"/>
    </source>
</evidence>
<dbReference type="PANTHER" id="PTHR32089">
    <property type="entry name" value="METHYL-ACCEPTING CHEMOTAXIS PROTEIN MCPB"/>
    <property type="match status" value="1"/>
</dbReference>
<evidence type="ECO:0000256" key="4">
    <source>
        <dbReference type="PROSITE-ProRule" id="PRU00284"/>
    </source>
</evidence>
<dbReference type="Pfam" id="PF00015">
    <property type="entry name" value="MCPsignal"/>
    <property type="match status" value="1"/>
</dbReference>
<dbReference type="InterPro" id="IPR003660">
    <property type="entry name" value="HAMP_dom"/>
</dbReference>
<dbReference type="Pfam" id="PF00672">
    <property type="entry name" value="HAMP"/>
    <property type="match status" value="1"/>
</dbReference>
<dbReference type="RefSeq" id="WP_199385395.1">
    <property type="nucleotide sequence ID" value="NZ_JAEMHM010000014.1"/>
</dbReference>
<keyword evidence="2 4" id="KW-0807">Transducer</keyword>
<dbReference type="FunFam" id="1.10.287.950:FF:000001">
    <property type="entry name" value="Methyl-accepting chemotaxis sensory transducer"/>
    <property type="match status" value="1"/>
</dbReference>
<dbReference type="SUPFAM" id="SSF58104">
    <property type="entry name" value="Methyl-accepting chemotaxis protein (MCP) signaling domain"/>
    <property type="match status" value="1"/>
</dbReference>
<evidence type="ECO:0000256" key="2">
    <source>
        <dbReference type="ARBA" id="ARBA00023224"/>
    </source>
</evidence>
<dbReference type="GO" id="GO:0016020">
    <property type="term" value="C:membrane"/>
    <property type="evidence" value="ECO:0007669"/>
    <property type="project" value="UniProtKB-SubCell"/>
</dbReference>
<evidence type="ECO:0000256" key="6">
    <source>
        <dbReference type="SAM" id="Phobius"/>
    </source>
</evidence>
<evidence type="ECO:0000256" key="5">
    <source>
        <dbReference type="SAM" id="MobiDB-lite"/>
    </source>
</evidence>
<comment type="similarity">
    <text evidence="3">Belongs to the methyl-accepting chemotaxis (MCP) protein family.</text>
</comment>